<dbReference type="RefSeq" id="WP_057625358.1">
    <property type="nucleotide sequence ID" value="NZ_LKHV02000001.1"/>
</dbReference>
<dbReference type="EMBL" id="LKHV01000015">
    <property type="protein sequence ID" value="KRG17517.1"/>
    <property type="molecule type" value="Genomic_DNA"/>
</dbReference>
<reference evidence="1" key="1">
    <citation type="submission" date="2015-09" db="EMBL/GenBank/DDBJ databases">
        <title>Draft Genome Sequences of Two Novel Amoeba-resistant Intranuclear Bacteria, Candidatus Berkiella cookevillensis and Candidatus Berkiella aquae.</title>
        <authorList>
            <person name="Mehari Y.T."/>
            <person name="Arivett B.A."/>
            <person name="Farone A.L."/>
            <person name="Gunderson J.H."/>
            <person name="Farone M.B."/>
        </authorList>
    </citation>
    <scope>NUCLEOTIDE SEQUENCE [LARGE SCALE GENOMIC DNA]</scope>
    <source>
        <strain evidence="1">CC99</strain>
    </source>
</reference>
<dbReference type="Proteomes" id="UP000051494">
    <property type="component" value="Unassembled WGS sequence"/>
</dbReference>
<evidence type="ECO:0000313" key="1">
    <source>
        <dbReference type="EMBL" id="KRG17517.1"/>
    </source>
</evidence>
<organism evidence="1">
    <name type="scientific">Candidatus Berkiella cookevillensis</name>
    <dbReference type="NCBI Taxonomy" id="437022"/>
    <lineage>
        <taxon>Bacteria</taxon>
        <taxon>Pseudomonadati</taxon>
        <taxon>Pseudomonadota</taxon>
        <taxon>Gammaproteobacteria</taxon>
        <taxon>Candidatus Berkiellales</taxon>
        <taxon>Candidatus Berkiellaceae</taxon>
        <taxon>Candidatus Berkiella</taxon>
    </lineage>
</organism>
<name>A0A0Q9Y9V8_9GAMM</name>
<sequence>MVDILTIEKIKRKLKNNSLPTDYKIKTPTTLTNRELIHLLSLFRDNDQMINFIVLLSTTRSIEVQANNQSIALGSAEKFIHAYSANGLYPALLNAQKQKIIIEHFQKNRFTRVQLFYLIKNLDKSQVRDLILSVSCFMSKDLIFLCNDIQKLAELKYDTIKLLYHHFNPIRHWKSTATPLLDMYYFTYRAGHVLGLTKAIEIEIEGKKILLKPGGEYDEVSMKILVEKLEQYREYEPSTTIEFIYKAMKRSYGFIKYNSNEYKPEATKEFLKDYHNKQLVYLSSGWYGHTVAVGLYGRFLVVANRGQACDPRYGTKIYTISNPKLINEKFIKALVGSIENSAVFNKLLSTVVGLNNPLVHLRSKPQKRGNCTFANPKSINEAFIILSQIAPFATDQELQTIALNEVRRAKYKKFTRFIRAREVDELIKNMFYAKNETLINFYSVLVKAIIHEHHGKDRGYIKDDQEALLACELYERCPQHIKLHIKKDSEFMVLMKRLKEQREDIFYDRNWYRPDQSARIVQIYRGYYSHKVAVKKGYITDIDGADVPKMHFSYKMARRLAVIAR</sequence>
<evidence type="ECO:0000313" key="3">
    <source>
        <dbReference type="Proteomes" id="UP000051494"/>
    </source>
</evidence>
<dbReference type="AlphaFoldDB" id="A0A0Q9Y9V8"/>
<dbReference type="EMBL" id="LKHV02000001">
    <property type="protein sequence ID" value="MCS5707985.1"/>
    <property type="molecule type" value="Genomic_DNA"/>
</dbReference>
<proteinExistence type="predicted"/>
<reference evidence="2" key="2">
    <citation type="journal article" date="2016" name="Genome Announc.">
        <title>Draft Genome Sequences of Two Novel Amoeba-Resistant Intranuclear Bacteria, 'Candidatus Berkiella cookevillensis' and 'Candidatus Berkiella aquae'.</title>
        <authorList>
            <person name="Mehari Y.T."/>
            <person name="Arivett B.A."/>
            <person name="Farone A.L."/>
            <person name="Gunderson J.H."/>
            <person name="Farone M.B."/>
        </authorList>
    </citation>
    <scope>NUCLEOTIDE SEQUENCE</scope>
    <source>
        <strain evidence="2">CC99</strain>
    </source>
</reference>
<keyword evidence="3" id="KW-1185">Reference proteome</keyword>
<protein>
    <submittedName>
        <fullName evidence="1">Uncharacterized protein</fullName>
    </submittedName>
</protein>
<accession>A0A0Q9Y9V8</accession>
<gene>
    <name evidence="2" type="ORF">CC99x_003615</name>
    <name evidence="1" type="ORF">CC99x_02261</name>
</gene>
<evidence type="ECO:0000313" key="2">
    <source>
        <dbReference type="EMBL" id="MCS5707985.1"/>
    </source>
</evidence>
<dbReference type="OrthoDB" id="5652925at2"/>
<comment type="caution">
    <text evidence="1">The sequence shown here is derived from an EMBL/GenBank/DDBJ whole genome shotgun (WGS) entry which is preliminary data.</text>
</comment>
<reference evidence="2" key="3">
    <citation type="submission" date="2021-06" db="EMBL/GenBank/DDBJ databases">
        <title>Genomic Description and Analysis of Intracellular Bacteria, Candidatus Berkiella cookevillensis and Candidatus Berkiella aquae.</title>
        <authorList>
            <person name="Kidane D.T."/>
            <person name="Mehari Y.T."/>
            <person name="Rice F.C."/>
            <person name="Arivett B.A."/>
            <person name="Farone A.L."/>
            <person name="Berk S.G."/>
            <person name="Farone M.B."/>
        </authorList>
    </citation>
    <scope>NUCLEOTIDE SEQUENCE</scope>
    <source>
        <strain evidence="2">CC99</strain>
    </source>
</reference>